<dbReference type="Pfam" id="PF00860">
    <property type="entry name" value="Xan_ur_permease"/>
    <property type="match status" value="1"/>
</dbReference>
<dbReference type="InterPro" id="IPR006043">
    <property type="entry name" value="NCS2"/>
</dbReference>
<evidence type="ECO:0000256" key="1">
    <source>
        <dbReference type="ARBA" id="ARBA00004141"/>
    </source>
</evidence>
<reference evidence="7" key="1">
    <citation type="submission" date="2018-11" db="EMBL/GenBank/DDBJ databases">
        <authorList>
            <person name="Alioto T."/>
            <person name="Alioto T."/>
        </authorList>
    </citation>
    <scope>NUCLEOTIDE SEQUENCE</scope>
</reference>
<feature type="transmembrane region" description="Helical" evidence="6">
    <location>
        <begin position="228"/>
        <end position="247"/>
    </location>
</feature>
<comment type="similarity">
    <text evidence="2">Belongs to the nucleobase:cation symporter-2 (NCS2) (TC 2.A.40) family.</text>
</comment>
<feature type="transmembrane region" description="Helical" evidence="6">
    <location>
        <begin position="287"/>
        <end position="309"/>
    </location>
</feature>
<keyword evidence="8" id="KW-1185">Reference proteome</keyword>
<evidence type="ECO:0000256" key="2">
    <source>
        <dbReference type="ARBA" id="ARBA00008821"/>
    </source>
</evidence>
<evidence type="ECO:0000256" key="5">
    <source>
        <dbReference type="ARBA" id="ARBA00023136"/>
    </source>
</evidence>
<keyword evidence="4 6" id="KW-1133">Transmembrane helix</keyword>
<dbReference type="EMBL" id="UYJE01006715">
    <property type="protein sequence ID" value="VDI48346.1"/>
    <property type="molecule type" value="Genomic_DNA"/>
</dbReference>
<comment type="subcellular location">
    <subcellularLocation>
        <location evidence="1">Membrane</location>
        <topology evidence="1">Multi-pass membrane protein</topology>
    </subcellularLocation>
</comment>
<dbReference type="PANTHER" id="PTHR11119">
    <property type="entry name" value="XANTHINE-URACIL / VITAMIN C PERMEASE FAMILY MEMBER"/>
    <property type="match status" value="1"/>
</dbReference>
<feature type="transmembrane region" description="Helical" evidence="6">
    <location>
        <begin position="329"/>
        <end position="352"/>
    </location>
</feature>
<feature type="transmembrane region" description="Helical" evidence="6">
    <location>
        <begin position="473"/>
        <end position="496"/>
    </location>
</feature>
<keyword evidence="3 6" id="KW-0812">Transmembrane</keyword>
<organism evidence="7 8">
    <name type="scientific">Mytilus galloprovincialis</name>
    <name type="common">Mediterranean mussel</name>
    <dbReference type="NCBI Taxonomy" id="29158"/>
    <lineage>
        <taxon>Eukaryota</taxon>
        <taxon>Metazoa</taxon>
        <taxon>Spiralia</taxon>
        <taxon>Lophotrochozoa</taxon>
        <taxon>Mollusca</taxon>
        <taxon>Bivalvia</taxon>
        <taxon>Autobranchia</taxon>
        <taxon>Pteriomorphia</taxon>
        <taxon>Mytilida</taxon>
        <taxon>Mytiloidea</taxon>
        <taxon>Mytilidae</taxon>
        <taxon>Mytilinae</taxon>
        <taxon>Mytilus</taxon>
    </lineage>
</organism>
<evidence type="ECO:0000313" key="7">
    <source>
        <dbReference type="EMBL" id="VDI48346.1"/>
    </source>
</evidence>
<name>A0A8B6FGB2_MYTGA</name>
<accession>A0A8B6FGB2</accession>
<sequence length="655" mass="72422">MTSENDLFNDDVHKIDNRMIKNSEGIAPIYKTQIKDMTEGLKNEHLQMTKERSIENCDSENQEEYCLIHSNLKEKKDPESDSVVIEDQSAKLLYKVSDRPALQSTLFFAFQNTLLALPWNLTLVILVAEVTCARDDDELKARLLSTTILLSGLTTFVQVTFGVRMPVYQGPTTSYIIPLLAITNLEEWKCNSDHNSFLNNTGVNQSFAYFNNTKEHTSIRETIIYPRFTILSGSLIAAGCIHAFLGLTGMVGFLMRFIGPITVIPTILLIALAVFKIMANFCAIHWGISSMSVIISLITSLYLAGWRMPLPFWTSDRGFHIVRYPLQQVLSMLIAILVGWSIAAIFTSAGVLSNDKTQKEYEARTDARSHVIETTPWFYLPYPGQFGGIGFNSGIFVAYLTATFTSVVDSIADYYACAKMSHIPPPPVHAVNRGISVEGIMCAVSGIFGTGHGTTTFGSHIGCIGITRVASRFVYQVFALMLIVCAIVGKFAAVFITIPYPVLGGVQVLGFGMFIGLIMSNVQYIDINSSRNLSIIGIAIMIGLMIPFWASNNVASIKTGIQELDGFLEMVLSNPNLSGGFTACFLDNTVPGTLKERGLVGWATGGIEEECEEPMGETEDSAEVYEIPAITRLLERISFTRFIPFSPTFRRQKQQ</sequence>
<feature type="transmembrane region" description="Helical" evidence="6">
    <location>
        <begin position="253"/>
        <end position="275"/>
    </location>
</feature>
<dbReference type="GO" id="GO:0022857">
    <property type="term" value="F:transmembrane transporter activity"/>
    <property type="evidence" value="ECO:0007669"/>
    <property type="project" value="InterPro"/>
</dbReference>
<evidence type="ECO:0000256" key="3">
    <source>
        <dbReference type="ARBA" id="ARBA00022692"/>
    </source>
</evidence>
<evidence type="ECO:0000256" key="4">
    <source>
        <dbReference type="ARBA" id="ARBA00022989"/>
    </source>
</evidence>
<dbReference type="OrthoDB" id="1641903at2759"/>
<gene>
    <name evidence="7" type="ORF">MGAL_10B054674</name>
</gene>
<comment type="caution">
    <text evidence="7">The sequence shown here is derived from an EMBL/GenBank/DDBJ whole genome shotgun (WGS) entry which is preliminary data.</text>
</comment>
<keyword evidence="5 6" id="KW-0472">Membrane</keyword>
<dbReference type="AlphaFoldDB" id="A0A8B6FGB2"/>
<evidence type="ECO:0000313" key="8">
    <source>
        <dbReference type="Proteomes" id="UP000596742"/>
    </source>
</evidence>
<evidence type="ECO:0000256" key="6">
    <source>
        <dbReference type="SAM" id="Phobius"/>
    </source>
</evidence>
<proteinExistence type="inferred from homology"/>
<dbReference type="Proteomes" id="UP000596742">
    <property type="component" value="Unassembled WGS sequence"/>
</dbReference>
<feature type="transmembrane region" description="Helical" evidence="6">
    <location>
        <begin position="502"/>
        <end position="520"/>
    </location>
</feature>
<dbReference type="GO" id="GO:0016020">
    <property type="term" value="C:membrane"/>
    <property type="evidence" value="ECO:0007669"/>
    <property type="project" value="UniProtKB-SubCell"/>
</dbReference>
<protein>
    <submittedName>
        <fullName evidence="7">Solute carrier family 23 (Nucleobase transporter), member 1/2</fullName>
    </submittedName>
</protein>
<feature type="transmembrane region" description="Helical" evidence="6">
    <location>
        <begin position="532"/>
        <end position="550"/>
    </location>
</feature>